<sequence>MTVNPRSVRRRLIKPEACSRARRRKFFLKEPKGWRKADFRESYQYRLIQDIWEHQVDLAGSSVYQELLGGIRRGKAFHHRTGRRHFVVDTEEGLFDDMSGYLKIMQGMQADGYRIDAAPNELTVTVAANGELLATSGGKRRLAMAQVLGLTRTPTRISHMRSAWARNHARDAREPACEALMRVMQTFPGGSLA</sequence>
<dbReference type="EMBL" id="FOAA01000002">
    <property type="protein sequence ID" value="SEK44411.1"/>
    <property type="molecule type" value="Genomic_DNA"/>
</dbReference>
<evidence type="ECO:0000313" key="1">
    <source>
        <dbReference type="EMBL" id="SEK44411.1"/>
    </source>
</evidence>
<protein>
    <submittedName>
        <fullName evidence="1">Uncharacterized protein</fullName>
    </submittedName>
</protein>
<name>A0A1H7H270_9GAMM</name>
<organism evidence="1 2">
    <name type="scientific">Ectothiorhodospira marina</name>
    <dbReference type="NCBI Taxonomy" id="1396821"/>
    <lineage>
        <taxon>Bacteria</taxon>
        <taxon>Pseudomonadati</taxon>
        <taxon>Pseudomonadota</taxon>
        <taxon>Gammaproteobacteria</taxon>
        <taxon>Chromatiales</taxon>
        <taxon>Ectothiorhodospiraceae</taxon>
        <taxon>Ectothiorhodospira</taxon>
    </lineage>
</organism>
<gene>
    <name evidence="1" type="ORF">SAMN05444515_10245</name>
</gene>
<dbReference type="Proteomes" id="UP000199256">
    <property type="component" value="Unassembled WGS sequence"/>
</dbReference>
<proteinExistence type="predicted"/>
<keyword evidence="2" id="KW-1185">Reference proteome</keyword>
<reference evidence="2" key="1">
    <citation type="submission" date="2016-10" db="EMBL/GenBank/DDBJ databases">
        <authorList>
            <person name="Varghese N."/>
            <person name="Submissions S."/>
        </authorList>
    </citation>
    <scope>NUCLEOTIDE SEQUENCE [LARGE SCALE GENOMIC DNA]</scope>
    <source>
        <strain evidence="2">DSM 241</strain>
    </source>
</reference>
<dbReference type="STRING" id="1396821.SAMN05444515_10245"/>
<accession>A0A1H7H270</accession>
<dbReference type="AlphaFoldDB" id="A0A1H7H270"/>
<evidence type="ECO:0000313" key="2">
    <source>
        <dbReference type="Proteomes" id="UP000199256"/>
    </source>
</evidence>